<dbReference type="Pfam" id="PF00884">
    <property type="entry name" value="Sulfatase"/>
    <property type="match status" value="1"/>
</dbReference>
<feature type="transmembrane region" description="Helical" evidence="8">
    <location>
        <begin position="73"/>
        <end position="91"/>
    </location>
</feature>
<evidence type="ECO:0000259" key="9">
    <source>
        <dbReference type="Pfam" id="PF00884"/>
    </source>
</evidence>
<comment type="subcellular location">
    <subcellularLocation>
        <location evidence="1">Cell membrane</location>
        <topology evidence="1">Multi-pass membrane protein</topology>
    </subcellularLocation>
</comment>
<evidence type="ECO:0000313" key="11">
    <source>
        <dbReference type="Proteomes" id="UP000824205"/>
    </source>
</evidence>
<feature type="transmembrane region" description="Helical" evidence="8">
    <location>
        <begin position="167"/>
        <end position="185"/>
    </location>
</feature>
<keyword evidence="3" id="KW-1003">Cell membrane</keyword>
<feature type="transmembrane region" description="Helical" evidence="8">
    <location>
        <begin position="34"/>
        <end position="53"/>
    </location>
</feature>
<keyword evidence="6 8" id="KW-0472">Membrane</keyword>
<dbReference type="Proteomes" id="UP000824205">
    <property type="component" value="Unassembled WGS sequence"/>
</dbReference>
<evidence type="ECO:0000256" key="6">
    <source>
        <dbReference type="ARBA" id="ARBA00023136"/>
    </source>
</evidence>
<evidence type="ECO:0000256" key="2">
    <source>
        <dbReference type="ARBA" id="ARBA00004936"/>
    </source>
</evidence>
<dbReference type="InterPro" id="IPR050448">
    <property type="entry name" value="OpgB/LTA_synthase_biosynth"/>
</dbReference>
<dbReference type="InterPro" id="IPR017850">
    <property type="entry name" value="Alkaline_phosphatase_core_sf"/>
</dbReference>
<dbReference type="InterPro" id="IPR000917">
    <property type="entry name" value="Sulfatase_N"/>
</dbReference>
<evidence type="ECO:0000256" key="3">
    <source>
        <dbReference type="ARBA" id="ARBA00022475"/>
    </source>
</evidence>
<dbReference type="PANTHER" id="PTHR47371:SF3">
    <property type="entry name" value="PHOSPHOGLYCEROL TRANSFERASE I"/>
    <property type="match status" value="1"/>
</dbReference>
<evidence type="ECO:0000256" key="7">
    <source>
        <dbReference type="SAM" id="MobiDB-lite"/>
    </source>
</evidence>
<dbReference type="PANTHER" id="PTHR47371">
    <property type="entry name" value="LIPOTEICHOIC ACID SYNTHASE"/>
    <property type="match status" value="1"/>
</dbReference>
<reference evidence="10" key="2">
    <citation type="submission" date="2021-04" db="EMBL/GenBank/DDBJ databases">
        <authorList>
            <person name="Gilroy R."/>
        </authorList>
    </citation>
    <scope>NUCLEOTIDE SEQUENCE</scope>
    <source>
        <strain evidence="10">421</strain>
    </source>
</reference>
<comment type="pathway">
    <text evidence="2">Cell wall biogenesis; lipoteichoic acid biosynthesis.</text>
</comment>
<dbReference type="SUPFAM" id="SSF53649">
    <property type="entry name" value="Alkaline phosphatase-like"/>
    <property type="match status" value="1"/>
</dbReference>
<feature type="domain" description="Sulfatase N-terminal" evidence="9">
    <location>
        <begin position="262"/>
        <end position="558"/>
    </location>
</feature>
<dbReference type="Gene3D" id="3.40.720.10">
    <property type="entry name" value="Alkaline Phosphatase, subunit A"/>
    <property type="match status" value="1"/>
</dbReference>
<evidence type="ECO:0000256" key="1">
    <source>
        <dbReference type="ARBA" id="ARBA00004651"/>
    </source>
</evidence>
<dbReference type="AlphaFoldDB" id="A0A9D1REK8"/>
<protein>
    <submittedName>
        <fullName evidence="10">LTA synthase family protein</fullName>
    </submittedName>
</protein>
<comment type="caution">
    <text evidence="10">The sequence shown here is derived from an EMBL/GenBank/DDBJ whole genome shotgun (WGS) entry which is preliminary data.</text>
</comment>
<accession>A0A9D1REK8</accession>
<keyword evidence="5 8" id="KW-1133">Transmembrane helix</keyword>
<dbReference type="EMBL" id="DXGE01000024">
    <property type="protein sequence ID" value="HIW86015.1"/>
    <property type="molecule type" value="Genomic_DNA"/>
</dbReference>
<evidence type="ECO:0000256" key="5">
    <source>
        <dbReference type="ARBA" id="ARBA00022989"/>
    </source>
</evidence>
<organism evidence="10 11">
    <name type="scientific">Candidatus Eubacterium faecipullorum</name>
    <dbReference type="NCBI Taxonomy" id="2838571"/>
    <lineage>
        <taxon>Bacteria</taxon>
        <taxon>Bacillati</taxon>
        <taxon>Bacillota</taxon>
        <taxon>Clostridia</taxon>
        <taxon>Eubacteriales</taxon>
        <taxon>Eubacteriaceae</taxon>
        <taxon>Eubacterium</taxon>
    </lineage>
</organism>
<evidence type="ECO:0000256" key="4">
    <source>
        <dbReference type="ARBA" id="ARBA00022692"/>
    </source>
</evidence>
<evidence type="ECO:0000256" key="8">
    <source>
        <dbReference type="SAM" id="Phobius"/>
    </source>
</evidence>
<feature type="transmembrane region" description="Helical" evidence="8">
    <location>
        <begin position="6"/>
        <end position="22"/>
    </location>
</feature>
<feature type="transmembrane region" description="Helical" evidence="8">
    <location>
        <begin position="206"/>
        <end position="224"/>
    </location>
</feature>
<keyword evidence="4 8" id="KW-0812">Transmembrane</keyword>
<name>A0A9D1REK8_9FIRM</name>
<dbReference type="GO" id="GO:0005886">
    <property type="term" value="C:plasma membrane"/>
    <property type="evidence" value="ECO:0007669"/>
    <property type="project" value="UniProtKB-SubCell"/>
</dbReference>
<dbReference type="CDD" id="cd16015">
    <property type="entry name" value="LTA_synthase"/>
    <property type="match status" value="1"/>
</dbReference>
<sequence length="624" mass="70964">MFILCGTIGALIITVAEILLFCRKKSFGKILHTAVRNIFVINLISVALLRYVFKYKHWLDTSAYGTENFLKFFALSIVVGLVCLLFSAFVNRYLTFEDGNRKKTHGTRFIKLLSCFLFMLGCAAFFGTIWGKDSFGDVTADQLVINLFSPTEGADSGVYLDVFERPVFQTAFCTAIFSLFVYSDFSIKYHGNKRSVTVFNDLFHRIVSLVLGIAMLIGGIAYGSQQFQLRQLYNAYIAESDFIEDNYADPRSTGVTFPERKRNIIHIYLESMENSYLSTDLGGYMENNLMPELTELAYEGDVFSNTSGKFGGPLQGTGTQWSVASMVNMTTGLPMKVPAEQNAYGSKDNFLPGAYTMNDMLKDQGYEQTIMFGADANFGGLSYFYESHGNAKVFDYRYAVRNDIIPDDYKVWWGFEDDKLYEFAKEEITRLYNTGKPFNFTMETADTHRPHGYLSENAPTPYDDQYANVIAYSSAQTVEFVRWIQQQPFYENTTIVLIGDHLSMDTDFFADFDEDYLRTQFNLILNPAPNVANAPADRFFNRQYCNFDMFPTILASMGVEIEGDRLGIGTNLFSETPTVYEEYGFEYVNNELEKKSEFMNNNILIDPSRPPEPESESSDQQNNA</sequence>
<evidence type="ECO:0000313" key="10">
    <source>
        <dbReference type="EMBL" id="HIW86015.1"/>
    </source>
</evidence>
<feature type="region of interest" description="Disordered" evidence="7">
    <location>
        <begin position="602"/>
        <end position="624"/>
    </location>
</feature>
<proteinExistence type="predicted"/>
<feature type="transmembrane region" description="Helical" evidence="8">
    <location>
        <begin position="112"/>
        <end position="131"/>
    </location>
</feature>
<reference evidence="10" key="1">
    <citation type="journal article" date="2021" name="PeerJ">
        <title>Extensive microbial diversity within the chicken gut microbiome revealed by metagenomics and culture.</title>
        <authorList>
            <person name="Gilroy R."/>
            <person name="Ravi A."/>
            <person name="Getino M."/>
            <person name="Pursley I."/>
            <person name="Horton D.L."/>
            <person name="Alikhan N.F."/>
            <person name="Baker D."/>
            <person name="Gharbi K."/>
            <person name="Hall N."/>
            <person name="Watson M."/>
            <person name="Adriaenssens E.M."/>
            <person name="Foster-Nyarko E."/>
            <person name="Jarju S."/>
            <person name="Secka A."/>
            <person name="Antonio M."/>
            <person name="Oren A."/>
            <person name="Chaudhuri R.R."/>
            <person name="La Ragione R."/>
            <person name="Hildebrand F."/>
            <person name="Pallen M.J."/>
        </authorList>
    </citation>
    <scope>NUCLEOTIDE SEQUENCE</scope>
    <source>
        <strain evidence="10">421</strain>
    </source>
</reference>
<gene>
    <name evidence="10" type="ORF">IAA48_05910</name>
</gene>